<dbReference type="Pfam" id="PF01243">
    <property type="entry name" value="PNPOx_N"/>
    <property type="match status" value="1"/>
</dbReference>
<dbReference type="PANTHER" id="PTHR35176">
    <property type="entry name" value="HEME OXYGENASE HI_0854-RELATED"/>
    <property type="match status" value="1"/>
</dbReference>
<keyword evidence="1" id="KW-0560">Oxidoreductase</keyword>
<dbReference type="InterPro" id="IPR052019">
    <property type="entry name" value="F420H2_bilvrd_red/Heme_oxyg"/>
</dbReference>
<name>A0AA44DKE0_PARBF</name>
<protein>
    <submittedName>
        <fullName evidence="3">Pyridoxamine 5'-phosphate oxidase</fullName>
    </submittedName>
</protein>
<evidence type="ECO:0000313" key="3">
    <source>
        <dbReference type="EMBL" id="NME09362.1"/>
    </source>
</evidence>
<accession>A0AA44DKE0</accession>
<organism evidence="3 4">
    <name type="scientific">Paraclostridium bifermentans</name>
    <name type="common">Clostridium bifermentans</name>
    <dbReference type="NCBI Taxonomy" id="1490"/>
    <lineage>
        <taxon>Bacteria</taxon>
        <taxon>Bacillati</taxon>
        <taxon>Bacillota</taxon>
        <taxon>Clostridia</taxon>
        <taxon>Peptostreptococcales</taxon>
        <taxon>Peptostreptococcaceae</taxon>
        <taxon>Paraclostridium</taxon>
    </lineage>
</organism>
<dbReference type="GO" id="GO:0070967">
    <property type="term" value="F:coenzyme F420 binding"/>
    <property type="evidence" value="ECO:0007669"/>
    <property type="project" value="TreeGrafter"/>
</dbReference>
<feature type="domain" description="Pyridoxamine 5'-phosphate oxidase N-terminal" evidence="2">
    <location>
        <begin position="2"/>
        <end position="126"/>
    </location>
</feature>
<proteinExistence type="predicted"/>
<reference evidence="3 4" key="1">
    <citation type="submission" date="2020-04" db="EMBL/GenBank/DDBJ databases">
        <authorList>
            <person name="Hitch T.C.A."/>
            <person name="Wylensek D."/>
            <person name="Clavel T."/>
        </authorList>
    </citation>
    <scope>NUCLEOTIDE SEQUENCE [LARGE SCALE GENOMIC DNA]</scope>
    <source>
        <strain evidence="3 4">Med78_4-601-WT-2</strain>
    </source>
</reference>
<dbReference type="GO" id="GO:0016627">
    <property type="term" value="F:oxidoreductase activity, acting on the CH-CH group of donors"/>
    <property type="evidence" value="ECO:0007669"/>
    <property type="project" value="TreeGrafter"/>
</dbReference>
<dbReference type="InterPro" id="IPR014419">
    <property type="entry name" value="HutZ"/>
</dbReference>
<dbReference type="InterPro" id="IPR012349">
    <property type="entry name" value="Split_barrel_FMN-bd"/>
</dbReference>
<dbReference type="InterPro" id="IPR011576">
    <property type="entry name" value="Pyridox_Oxase_N"/>
</dbReference>
<evidence type="ECO:0000256" key="1">
    <source>
        <dbReference type="ARBA" id="ARBA00023002"/>
    </source>
</evidence>
<evidence type="ECO:0000313" key="4">
    <source>
        <dbReference type="Proteomes" id="UP000573963"/>
    </source>
</evidence>
<sequence length="153" mass="17760">MENLLKSQKSLMISSLSKNSNPEVSYAPFIMKNNKVYIYISKAANHYFNLLENNKCSVMIIEDENESKSIFARQRVSFFCEVEIKQDDERYILDEFEKIHGSQIMMVLKSLDFDIFELNIKSGRLVKGFGQAFDIEVIDDEFVLNQVTGRGHK</sequence>
<dbReference type="SUPFAM" id="SSF50475">
    <property type="entry name" value="FMN-binding split barrel"/>
    <property type="match status" value="1"/>
</dbReference>
<comment type="caution">
    <text evidence="3">The sequence shown here is derived from an EMBL/GenBank/DDBJ whole genome shotgun (WGS) entry which is preliminary data.</text>
</comment>
<dbReference type="AlphaFoldDB" id="A0AA44DKE0"/>
<dbReference type="EMBL" id="JABAFD010000003">
    <property type="protein sequence ID" value="NME09362.1"/>
    <property type="molecule type" value="Genomic_DNA"/>
</dbReference>
<dbReference type="Gene3D" id="2.30.110.10">
    <property type="entry name" value="Electron Transport, Fmn-binding Protein, Chain A"/>
    <property type="match status" value="1"/>
</dbReference>
<dbReference type="PANTHER" id="PTHR35176:SF6">
    <property type="entry name" value="HEME OXYGENASE HI_0854-RELATED"/>
    <property type="match status" value="1"/>
</dbReference>
<evidence type="ECO:0000259" key="2">
    <source>
        <dbReference type="Pfam" id="PF01243"/>
    </source>
</evidence>
<gene>
    <name evidence="3" type="ORF">HF875_07495</name>
</gene>
<dbReference type="PIRSF" id="PIRSF004633">
    <property type="entry name" value="UCP_PLP_oxd"/>
    <property type="match status" value="1"/>
</dbReference>
<dbReference type="Proteomes" id="UP000573963">
    <property type="component" value="Unassembled WGS sequence"/>
</dbReference>
<dbReference type="RefSeq" id="WP_150842280.1">
    <property type="nucleotide sequence ID" value="NZ_JABAFD010000003.1"/>
</dbReference>
<dbReference type="GO" id="GO:0005829">
    <property type="term" value="C:cytosol"/>
    <property type="evidence" value="ECO:0007669"/>
    <property type="project" value="TreeGrafter"/>
</dbReference>